<dbReference type="AlphaFoldDB" id="A0A4Q7NXE1"/>
<dbReference type="SUPFAM" id="SSF53448">
    <property type="entry name" value="Nucleotide-diphospho-sugar transferases"/>
    <property type="match status" value="1"/>
</dbReference>
<gene>
    <name evidence="2" type="ORF">EV197_2990</name>
</gene>
<reference evidence="2 3" key="1">
    <citation type="submission" date="2019-02" db="EMBL/GenBank/DDBJ databases">
        <title>Genomic Encyclopedia of Type Strains, Phase IV (KMG-IV): sequencing the most valuable type-strain genomes for metagenomic binning, comparative biology and taxonomic classification.</title>
        <authorList>
            <person name="Goeker M."/>
        </authorList>
    </citation>
    <scope>NUCLEOTIDE SEQUENCE [LARGE SCALE GENOMIC DNA]</scope>
    <source>
        <strain evidence="2 3">DSM 17196</strain>
    </source>
</reference>
<dbReference type="RefSeq" id="WP_130287520.1">
    <property type="nucleotide sequence ID" value="NZ_SGXE01000005.1"/>
</dbReference>
<accession>A0A4Q7NXE1</accession>
<name>A0A4Q7NXE1_9FLAO</name>
<dbReference type="PANTHER" id="PTHR22916:SF3">
    <property type="entry name" value="UDP-GLCNAC:BETAGAL BETA-1,3-N-ACETYLGLUCOSAMINYLTRANSFERASE-LIKE PROTEIN 1"/>
    <property type="match status" value="1"/>
</dbReference>
<dbReference type="Pfam" id="PF00535">
    <property type="entry name" value="Glycos_transf_2"/>
    <property type="match status" value="1"/>
</dbReference>
<dbReference type="GO" id="GO:0016758">
    <property type="term" value="F:hexosyltransferase activity"/>
    <property type="evidence" value="ECO:0007669"/>
    <property type="project" value="UniProtKB-ARBA"/>
</dbReference>
<evidence type="ECO:0000313" key="3">
    <source>
        <dbReference type="Proteomes" id="UP000292262"/>
    </source>
</evidence>
<evidence type="ECO:0000313" key="2">
    <source>
        <dbReference type="EMBL" id="RZS91887.1"/>
    </source>
</evidence>
<keyword evidence="2" id="KW-0808">Transferase</keyword>
<comment type="caution">
    <text evidence="2">The sequence shown here is derived from an EMBL/GenBank/DDBJ whole genome shotgun (WGS) entry which is preliminary data.</text>
</comment>
<feature type="domain" description="Glycosyltransferase 2-like" evidence="1">
    <location>
        <begin position="3"/>
        <end position="159"/>
    </location>
</feature>
<sequence length="295" mass="34510">MVSILIPVYNYDISQLLEKLEQELVGLDVTTEIIILDDCSTDERLKAQNKSRAKHHIYLENNSNLGRVATRLKLAKQAQFECLLFLDADVLPVYPNFISKFLSVNSHKYDLIFGGIVYAKDPPESEYSLRWNYGKRREAKSLVERIKQPYASIISQHFFIHKETAITIFTIMDLDRYGMDILFTYLLKEHKVAILHIENPTEHLGLEKNRDYLVKTKRGLRTTYELETKGFIPKNYRPIQQKSNLISTLFLAKPLLYFISKYNTVMADRLCSKNPNLLIFDLYKLYHYLQLKSNS</sequence>
<proteinExistence type="predicted"/>
<dbReference type="EMBL" id="SGXE01000005">
    <property type="protein sequence ID" value="RZS91887.1"/>
    <property type="molecule type" value="Genomic_DNA"/>
</dbReference>
<evidence type="ECO:0000259" key="1">
    <source>
        <dbReference type="Pfam" id="PF00535"/>
    </source>
</evidence>
<dbReference type="CDD" id="cd00761">
    <property type="entry name" value="Glyco_tranf_GTA_type"/>
    <property type="match status" value="1"/>
</dbReference>
<dbReference type="InterPro" id="IPR001173">
    <property type="entry name" value="Glyco_trans_2-like"/>
</dbReference>
<keyword evidence="3" id="KW-1185">Reference proteome</keyword>
<organism evidence="2 3">
    <name type="scientific">Aquimarina brevivitae</name>
    <dbReference type="NCBI Taxonomy" id="323412"/>
    <lineage>
        <taxon>Bacteria</taxon>
        <taxon>Pseudomonadati</taxon>
        <taxon>Bacteroidota</taxon>
        <taxon>Flavobacteriia</taxon>
        <taxon>Flavobacteriales</taxon>
        <taxon>Flavobacteriaceae</taxon>
        <taxon>Aquimarina</taxon>
    </lineage>
</organism>
<dbReference type="Proteomes" id="UP000292262">
    <property type="component" value="Unassembled WGS sequence"/>
</dbReference>
<dbReference type="InterPro" id="IPR029044">
    <property type="entry name" value="Nucleotide-diphossugar_trans"/>
</dbReference>
<dbReference type="PANTHER" id="PTHR22916">
    <property type="entry name" value="GLYCOSYLTRANSFERASE"/>
    <property type="match status" value="1"/>
</dbReference>
<dbReference type="Gene3D" id="3.90.550.10">
    <property type="entry name" value="Spore Coat Polysaccharide Biosynthesis Protein SpsA, Chain A"/>
    <property type="match status" value="1"/>
</dbReference>
<protein>
    <submittedName>
        <fullName evidence="2">Glycosyl transferase family 2</fullName>
    </submittedName>
</protein>
<dbReference type="OrthoDB" id="761861at2"/>